<reference evidence="2 3" key="1">
    <citation type="journal article" date="2019" name="Int. J. Syst. Evol. Microbiol.">
        <title>The Global Catalogue of Microorganisms (GCM) 10K type strain sequencing project: providing services to taxonomists for standard genome sequencing and annotation.</title>
        <authorList>
            <consortium name="The Broad Institute Genomics Platform"/>
            <consortium name="The Broad Institute Genome Sequencing Center for Infectious Disease"/>
            <person name="Wu L."/>
            <person name="Ma J."/>
        </authorList>
    </citation>
    <scope>NUCLEOTIDE SEQUENCE [LARGE SCALE GENOMIC DNA]</scope>
    <source>
        <strain evidence="2 3">JCM 12389</strain>
    </source>
</reference>
<evidence type="ECO:0000259" key="1">
    <source>
        <dbReference type="PROSITE" id="PS50902"/>
    </source>
</evidence>
<dbReference type="Gene3D" id="3.40.50.360">
    <property type="match status" value="1"/>
</dbReference>
<accession>A0ABN1BQ12</accession>
<name>A0ABN1BQ12_9BACI</name>
<proteinExistence type="predicted"/>
<dbReference type="RefSeq" id="WP_343843602.1">
    <property type="nucleotide sequence ID" value="NZ_BAAADO010000009.1"/>
</dbReference>
<dbReference type="InterPro" id="IPR001226">
    <property type="entry name" value="Flavodoxin_CS"/>
</dbReference>
<evidence type="ECO:0000313" key="3">
    <source>
        <dbReference type="Proteomes" id="UP001500880"/>
    </source>
</evidence>
<dbReference type="Pfam" id="PF12641">
    <property type="entry name" value="Flavodoxin_3"/>
    <property type="match status" value="1"/>
</dbReference>
<sequence>MLNILLVYTSMAGNTEEMADTIADTLKKHKDINLTFMDIIDEEPENLSQYDGILIGSYT</sequence>
<protein>
    <recommendedName>
        <fullName evidence="1">Flavodoxin-like domain-containing protein</fullName>
    </recommendedName>
</protein>
<keyword evidence="3" id="KW-1185">Reference proteome</keyword>
<dbReference type="InterPro" id="IPR029039">
    <property type="entry name" value="Flavoprotein-like_sf"/>
</dbReference>
<gene>
    <name evidence="2" type="ORF">GCM10008986_33250</name>
</gene>
<dbReference type="EMBL" id="BAAADO010000009">
    <property type="protein sequence ID" value="GAA0502963.1"/>
    <property type="molecule type" value="Genomic_DNA"/>
</dbReference>
<evidence type="ECO:0000313" key="2">
    <source>
        <dbReference type="EMBL" id="GAA0502963.1"/>
    </source>
</evidence>
<dbReference type="PROSITE" id="PS00201">
    <property type="entry name" value="FLAVODOXIN"/>
    <property type="match status" value="1"/>
</dbReference>
<dbReference type="InterPro" id="IPR008254">
    <property type="entry name" value="Flavodoxin/NO_synth"/>
</dbReference>
<dbReference type="Proteomes" id="UP001500880">
    <property type="component" value="Unassembled WGS sequence"/>
</dbReference>
<dbReference type="SUPFAM" id="SSF52218">
    <property type="entry name" value="Flavoproteins"/>
    <property type="match status" value="1"/>
</dbReference>
<comment type="caution">
    <text evidence="2">The sequence shown here is derived from an EMBL/GenBank/DDBJ whole genome shotgun (WGS) entry which is preliminary data.</text>
</comment>
<organism evidence="2 3">
    <name type="scientific">Salinibacillus aidingensis</name>
    <dbReference type="NCBI Taxonomy" id="237684"/>
    <lineage>
        <taxon>Bacteria</taxon>
        <taxon>Bacillati</taxon>
        <taxon>Bacillota</taxon>
        <taxon>Bacilli</taxon>
        <taxon>Bacillales</taxon>
        <taxon>Bacillaceae</taxon>
        <taxon>Salinibacillus</taxon>
    </lineage>
</organism>
<feature type="domain" description="Flavodoxin-like" evidence="1">
    <location>
        <begin position="4"/>
        <end position="59"/>
    </location>
</feature>
<dbReference type="PROSITE" id="PS50902">
    <property type="entry name" value="FLAVODOXIN_LIKE"/>
    <property type="match status" value="1"/>
</dbReference>